<accession>A0A8J4Q0I1</accession>
<dbReference type="PANTHER" id="PTHR10670">
    <property type="entry name" value="DNA POLYMERASE EPSILON CATALYTIC SUBUNIT A"/>
    <property type="match status" value="1"/>
</dbReference>
<dbReference type="GO" id="GO:0006297">
    <property type="term" value="P:nucleotide-excision repair, DNA gap filling"/>
    <property type="evidence" value="ECO:0007669"/>
    <property type="project" value="TreeGrafter"/>
</dbReference>
<feature type="compositionally biased region" description="Low complexity" evidence="16">
    <location>
        <begin position="1730"/>
        <end position="1746"/>
    </location>
</feature>
<keyword evidence="6 15" id="KW-0235">DNA replication</keyword>
<feature type="domain" description="DNA polymerase epsilon catalytic subunit A C-terminal" evidence="17">
    <location>
        <begin position="1489"/>
        <end position="1915"/>
    </location>
</feature>
<gene>
    <name evidence="18" type="ORF">CYY_001210</name>
</gene>
<dbReference type="InterPro" id="IPR055191">
    <property type="entry name" value="POL2_thumb"/>
</dbReference>
<dbReference type="InterPro" id="IPR042087">
    <property type="entry name" value="DNA_pol_B_thumb"/>
</dbReference>
<feature type="compositionally biased region" description="Low complexity" evidence="16">
    <location>
        <begin position="1923"/>
        <end position="1937"/>
    </location>
</feature>
<dbReference type="SMART" id="SM01159">
    <property type="entry name" value="DUF1744"/>
    <property type="match status" value="1"/>
</dbReference>
<dbReference type="Pfam" id="PF22634">
    <property type="entry name" value="POL2_thumb"/>
    <property type="match status" value="1"/>
</dbReference>
<evidence type="ECO:0000256" key="3">
    <source>
        <dbReference type="ARBA" id="ARBA00022485"/>
    </source>
</evidence>
<evidence type="ECO:0000313" key="18">
    <source>
        <dbReference type="EMBL" id="KAF2077511.1"/>
    </source>
</evidence>
<comment type="caution">
    <text evidence="18">The sequence shown here is derived from an EMBL/GenBank/DDBJ whole genome shotgun (WGS) entry which is preliminary data.</text>
</comment>
<evidence type="ECO:0000256" key="11">
    <source>
        <dbReference type="ARBA" id="ARBA00023004"/>
    </source>
</evidence>
<keyword evidence="10 15" id="KW-0239">DNA-directed DNA polymerase</keyword>
<evidence type="ECO:0000259" key="17">
    <source>
        <dbReference type="SMART" id="SM01159"/>
    </source>
</evidence>
<dbReference type="CDD" id="cd05535">
    <property type="entry name" value="POLBc_epsilon"/>
    <property type="match status" value="1"/>
</dbReference>
<dbReference type="SMART" id="SM00486">
    <property type="entry name" value="POLBc"/>
    <property type="match status" value="1"/>
</dbReference>
<evidence type="ECO:0000256" key="16">
    <source>
        <dbReference type="SAM" id="MobiDB-lite"/>
    </source>
</evidence>
<dbReference type="GO" id="GO:0003887">
    <property type="term" value="F:DNA-directed DNA polymerase activity"/>
    <property type="evidence" value="ECO:0007669"/>
    <property type="project" value="UniProtKB-KW"/>
</dbReference>
<keyword evidence="12 15" id="KW-0411">Iron-sulfur</keyword>
<sequence length="2279" mass="262674">MSPQENVDNNSKKFTKYSKQGWLLNIQPSSIKDNGNDRSALECFFIQEDAESFKTWIPFNPYFYVFVKDDHQIEVETYLKRMYEGKIVTIDIMDKEDLDLDNHLSGLKNKYLKVSFLNVQSLVSVRNELFPIIKRNKIKSNTSQAYEDSFHSFQTLLANNNLNNNSLNSGSSNSNGNKNTNTLKSATEYIFDIREYDVPYYVRSAIDLNIRVGVWYDIIRESGVQFPTVTLNKERVGRPDPRVLAFDIETTKAQLKFPNKEIDSIMMISYMLDKQGYLIVNREIVSQDIDDFEYTPKPEFPGPFTVFNEADEKATIERFFEHIKETKPHIFVTYNGDFFDWPFIEARAKYHDLDMYRAIGFRCEQEEYRSKNAPHMDAFNWVKRDSYLPHGSHGLKAVTREKLQYDPLELDPEKMVAFAQEQPETLANYSVSDAVATYYLYMTYVHPFIFSLCNIIPMNPDDVLRKGSGTLCEALLMCEAFKANVIYPNKHSEDLNKMYNGHLLESETYVGGHVECLESGVFRSDIPTDFTLDPEAIQSHIDNIDDVLAFAIKEGNLDATLVLNYQEVKDDVIKKFTKLKEQPKQLSPPLIYHLDVGAMYPNIILTNKLQPPAIVNEQVCATCVYNKPESQCQRQLSWQWRGDHSPSNASEYKLILQQLESERFGKDRKLYAELDQEERNLLLRNRLKEYSKVVYKKNHIISEEIRSDTVCMRENSFYIDTVKEFRDRRYIYKGLHRDWKIKYDQALKQSGGASSVAVQECQGMVVLYESLQLAHKCILNSFYGYVKRKGARWYSMEMAGIVTHTGSNIIKEARQVVEQLGRPLEIDTDGIWCILPSNFPENYTLKTSNDKKFTFSFLCEMLNEKVAKSFTNHQYQDFDPETNTYTIRDECSILFECDGPYRCMVIPTSKEKDVKLKKRYAVFNKQGRISELKGFEIKRRGELKLIKQFQSQVFEHFLGGDSLETCYQSVASVANSWLDIIDSHAEGYEDSELIDLITESGKMSRQIEDYGATKRSAISTAKKLAEFLGPEMIKDKGLTCDFIIFCKPSGAPVTERAIPVAILNTDADTKRSFLMKWTKTSSTRDLELRNLIDWDYYRQRLSAVIQKIITIPAADQSIANPVPRVPHPDWVLKRIREKDGLQQVSIKNFFTASTNTNPDGTIRDLEDMFDSRFKDLPQGPKVTKFKRVNQDSTSQYKRSRSTPEQNNARANKEKPPSFDKDFDDWLDFQKKAWRNKRRAKGAQKNRLNVFSTADTNAQDTDIDDEDIDKPSTSSMLKKRSTSSLSNPFFKSQSDLIKKGTWNIISIEPTNDPGIYQFWSLIDDQIVSIKVQIDRTFYLNSFQPDPYKGAEKVNAIPPRSKPRIHLYKVTVPEKEYIEESKEFTTLFTNPLIEGAYETKIPLNFTAILKVGCMASLKRNAPVGNKVVNQNTCFNLADIAMVHDRQYSYLAHQNFEQVYIYHNSKDGKDGLFTIVNISTNIATVMFVNPYTSNTNYNKLLNPLKEKFPDIQFQQVKHASSMKAAHKELTLLMEEFKSSATIVLLQSPNSTQLCNQVPSLKTFAKVVIPFHEQDSQYSPFNWELHAIKPLFVRLVDLPQLWIYYVNMARYGNIPIGNIPNDSASYISDVLYSRYLKENNHILWLSDSNFPDLGGSEEDDAKFYEELGSIQINQPDCYNNVCVELEISNLATNTILESNHLAEVEGILGTEFKNEVNFSILQEANSSFKDGAHNSSNNSNNSNKNSSGNGDQQQISSSMAVKLKSAISHQMSSSEREFNVIRNLVSKWKLDLVSGGKSKKTSILQRYSEYLLLHFYRWISSPYSGLYDPIIHKTLHNLMKKVFLQLLFEFKKYGATIVSANFNKIVLATQKSSVADAQSYLQFITSVIKKKDLFTWIIIKPINYWYNLLWMDSFNYSGLLYDNNNNNNNNNNNSNSNSLSSQLPDRDNSNNNTNVDQLLIDSHWNISEFLPTPIQNYFLIVISDYIQKVYQYKLDHQPNSSNSNSVIINNNNIKIEDKPLNLRLSSTWNEEEEKEKEKETLYKSKWDTIVDCNRIFGMLSSIQQSAGTLEFPQLPGSHLEMVNPALEFVKFICKALSVDRSIAANVTRIRKILLNMIKIREFSKEADFKDPCISYILPDVICSFCHSCRDLDLLRLNTKKQILDEDNNTNNDSDENQDSNFEQKLLQCTQCKNHYCKNSIESTLVEIITRRSLSYQLQDLKCSKCNNIKSDNLSEICSLCSGSWLCVDSKEKFSHDLNIFRCVAKYYNFDWLLETVHLLSNSK</sequence>
<proteinExistence type="inferred from homology"/>
<dbReference type="FunFam" id="1.10.132.60:FF:000003">
    <property type="entry name" value="DNA polymerase epsilon catalytic subunit"/>
    <property type="match status" value="1"/>
</dbReference>
<dbReference type="GO" id="GO:0045004">
    <property type="term" value="P:DNA replication proofreading"/>
    <property type="evidence" value="ECO:0007669"/>
    <property type="project" value="TreeGrafter"/>
</dbReference>
<keyword evidence="8 15" id="KW-0863">Zinc-finger</keyword>
<feature type="compositionally biased region" description="Basic and acidic residues" evidence="16">
    <location>
        <begin position="1210"/>
        <end position="1220"/>
    </location>
</feature>
<evidence type="ECO:0000256" key="6">
    <source>
        <dbReference type="ARBA" id="ARBA00022705"/>
    </source>
</evidence>
<dbReference type="EC" id="2.7.7.7" evidence="15"/>
<keyword evidence="14 15" id="KW-0539">Nucleus</keyword>
<keyword evidence="5 15" id="KW-0548">Nucleotidyltransferase</keyword>
<evidence type="ECO:0000256" key="9">
    <source>
        <dbReference type="ARBA" id="ARBA00022833"/>
    </source>
</evidence>
<feature type="region of interest" description="Disordered" evidence="16">
    <location>
        <begin position="1258"/>
        <end position="1279"/>
    </location>
</feature>
<dbReference type="GO" id="GO:0000166">
    <property type="term" value="F:nucleotide binding"/>
    <property type="evidence" value="ECO:0007669"/>
    <property type="project" value="InterPro"/>
</dbReference>
<feature type="compositionally biased region" description="Polar residues" evidence="16">
    <location>
        <begin position="1190"/>
        <end position="1209"/>
    </location>
</feature>
<dbReference type="InterPro" id="IPR012337">
    <property type="entry name" value="RNaseH-like_sf"/>
</dbReference>
<evidence type="ECO:0000256" key="1">
    <source>
        <dbReference type="ARBA" id="ARBA00004123"/>
    </source>
</evidence>
<dbReference type="InterPro" id="IPR013697">
    <property type="entry name" value="DNA_pol_e_suA_C"/>
</dbReference>
<dbReference type="GO" id="GO:0003677">
    <property type="term" value="F:DNA binding"/>
    <property type="evidence" value="ECO:0007669"/>
    <property type="project" value="UniProtKB-KW"/>
</dbReference>
<dbReference type="GO" id="GO:0006272">
    <property type="term" value="P:leading strand elongation"/>
    <property type="evidence" value="ECO:0007669"/>
    <property type="project" value="TreeGrafter"/>
</dbReference>
<dbReference type="Pfam" id="PF22912">
    <property type="entry name" value="zf-DPOE"/>
    <property type="match status" value="1"/>
</dbReference>
<evidence type="ECO:0000256" key="15">
    <source>
        <dbReference type="RuleBase" id="RU365029"/>
    </source>
</evidence>
<evidence type="ECO:0000256" key="4">
    <source>
        <dbReference type="ARBA" id="ARBA00022679"/>
    </source>
</evidence>
<dbReference type="InterPro" id="IPR023211">
    <property type="entry name" value="DNA_pol_palm_dom_sf"/>
</dbReference>
<feature type="region of interest" description="Disordered" evidence="16">
    <location>
        <begin position="1923"/>
        <end position="1950"/>
    </location>
</feature>
<dbReference type="InterPro" id="IPR029703">
    <property type="entry name" value="POL2"/>
</dbReference>
<keyword evidence="19" id="KW-1185">Reference proteome</keyword>
<dbReference type="InterPro" id="IPR054475">
    <property type="entry name" value="Znf-DPOE"/>
</dbReference>
<keyword evidence="4 15" id="KW-0808">Transferase</keyword>
<comment type="catalytic activity">
    <reaction evidence="15">
        <text>DNA(n) + a 2'-deoxyribonucleoside 5'-triphosphate = DNA(n+1) + diphosphate</text>
        <dbReference type="Rhea" id="RHEA:22508"/>
        <dbReference type="Rhea" id="RHEA-COMP:17339"/>
        <dbReference type="Rhea" id="RHEA-COMP:17340"/>
        <dbReference type="ChEBI" id="CHEBI:33019"/>
        <dbReference type="ChEBI" id="CHEBI:61560"/>
        <dbReference type="ChEBI" id="CHEBI:173112"/>
        <dbReference type="EC" id="2.7.7.7"/>
    </reaction>
</comment>
<dbReference type="InterPro" id="IPR036397">
    <property type="entry name" value="RNaseH_sf"/>
</dbReference>
<dbReference type="Proteomes" id="UP000695562">
    <property type="component" value="Unassembled WGS sequence"/>
</dbReference>
<dbReference type="CDD" id="cd05779">
    <property type="entry name" value="DNA_polB_epsilon_exo"/>
    <property type="match status" value="1"/>
</dbReference>
<feature type="region of interest" description="Disordered" evidence="16">
    <location>
        <begin position="1175"/>
        <end position="1222"/>
    </location>
</feature>
<evidence type="ECO:0000256" key="5">
    <source>
        <dbReference type="ARBA" id="ARBA00022695"/>
    </source>
</evidence>
<dbReference type="GO" id="GO:0008622">
    <property type="term" value="C:epsilon DNA polymerase complex"/>
    <property type="evidence" value="ECO:0007669"/>
    <property type="project" value="InterPro"/>
</dbReference>
<organism evidence="18 19">
    <name type="scientific">Polysphondylium violaceum</name>
    <dbReference type="NCBI Taxonomy" id="133409"/>
    <lineage>
        <taxon>Eukaryota</taxon>
        <taxon>Amoebozoa</taxon>
        <taxon>Evosea</taxon>
        <taxon>Eumycetozoa</taxon>
        <taxon>Dictyostelia</taxon>
        <taxon>Dictyosteliales</taxon>
        <taxon>Dictyosteliaceae</taxon>
        <taxon>Polysphondylium</taxon>
    </lineage>
</organism>
<keyword evidence="3 15" id="KW-0004">4Fe-4S</keyword>
<comment type="similarity">
    <text evidence="2 15">Belongs to the DNA polymerase type-B family.</text>
</comment>
<dbReference type="GO" id="GO:0008310">
    <property type="term" value="F:single-stranded DNA 3'-5' DNA exonuclease activity"/>
    <property type="evidence" value="ECO:0007669"/>
    <property type="project" value="TreeGrafter"/>
</dbReference>
<dbReference type="FunFam" id="3.30.420.10:FF:000010">
    <property type="entry name" value="DNA polymerase epsilon catalytic subunit"/>
    <property type="match status" value="1"/>
</dbReference>
<evidence type="ECO:0000256" key="2">
    <source>
        <dbReference type="ARBA" id="ARBA00005755"/>
    </source>
</evidence>
<keyword evidence="11 15" id="KW-0408">Iron</keyword>
<dbReference type="GO" id="GO:0006287">
    <property type="term" value="P:base-excision repair, gap-filling"/>
    <property type="evidence" value="ECO:0007669"/>
    <property type="project" value="TreeGrafter"/>
</dbReference>
<dbReference type="SUPFAM" id="SSF53098">
    <property type="entry name" value="Ribonuclease H-like"/>
    <property type="match status" value="1"/>
</dbReference>
<dbReference type="EMBL" id="AJWJ01000027">
    <property type="protein sequence ID" value="KAF2077511.1"/>
    <property type="molecule type" value="Genomic_DNA"/>
</dbReference>
<keyword evidence="13 15" id="KW-0238">DNA-binding</keyword>
<feature type="region of interest" description="Disordered" evidence="16">
    <location>
        <begin position="1725"/>
        <end position="1749"/>
    </location>
</feature>
<keyword evidence="9 15" id="KW-0862">Zinc</keyword>
<dbReference type="OrthoDB" id="10060449at2759"/>
<dbReference type="InterPro" id="IPR043502">
    <property type="entry name" value="DNA/RNA_pol_sf"/>
</dbReference>
<evidence type="ECO:0000256" key="12">
    <source>
        <dbReference type="ARBA" id="ARBA00023014"/>
    </source>
</evidence>
<comment type="subcellular location">
    <subcellularLocation>
        <location evidence="1 15">Nucleus</location>
    </subcellularLocation>
</comment>
<dbReference type="FunFam" id="3.90.1600.10:FF:000006">
    <property type="entry name" value="DNA polymerase epsilon catalytic subunit"/>
    <property type="match status" value="1"/>
</dbReference>
<dbReference type="InterPro" id="IPR006133">
    <property type="entry name" value="DNA-dir_DNA_pol_B_exonuc"/>
</dbReference>
<dbReference type="Gene3D" id="3.30.420.10">
    <property type="entry name" value="Ribonuclease H-like superfamily/Ribonuclease H"/>
    <property type="match status" value="1"/>
</dbReference>
<dbReference type="PANTHER" id="PTHR10670:SF0">
    <property type="entry name" value="DNA POLYMERASE EPSILON CATALYTIC SUBUNIT A"/>
    <property type="match status" value="1"/>
</dbReference>
<dbReference type="GO" id="GO:0008270">
    <property type="term" value="F:zinc ion binding"/>
    <property type="evidence" value="ECO:0007669"/>
    <property type="project" value="UniProtKB-KW"/>
</dbReference>
<reference evidence="18" key="1">
    <citation type="submission" date="2020-01" db="EMBL/GenBank/DDBJ databases">
        <title>Development of genomics and gene disruption for Polysphondylium violaceum indicates a role for the polyketide synthase stlB in stalk morphogenesis.</title>
        <authorList>
            <person name="Narita B."/>
            <person name="Kawabe Y."/>
            <person name="Kin K."/>
            <person name="Saito T."/>
            <person name="Gibbs R."/>
            <person name="Kuspa A."/>
            <person name="Muzny D."/>
            <person name="Queller D."/>
            <person name="Richards S."/>
            <person name="Strassman J."/>
            <person name="Sucgang R."/>
            <person name="Worley K."/>
            <person name="Schaap P."/>
        </authorList>
    </citation>
    <scope>NUCLEOTIDE SEQUENCE</scope>
    <source>
        <strain evidence="18">QSvi11</strain>
    </source>
</reference>
<evidence type="ECO:0000256" key="8">
    <source>
        <dbReference type="ARBA" id="ARBA00022771"/>
    </source>
</evidence>
<evidence type="ECO:0000256" key="13">
    <source>
        <dbReference type="ARBA" id="ARBA00023125"/>
    </source>
</evidence>
<dbReference type="GO" id="GO:0051539">
    <property type="term" value="F:4 iron, 4 sulfur cluster binding"/>
    <property type="evidence" value="ECO:0007669"/>
    <property type="project" value="UniProtKB-KW"/>
</dbReference>
<protein>
    <recommendedName>
        <fullName evidence="15">DNA polymerase epsilon catalytic subunit</fullName>
        <ecNumber evidence="15">2.7.7.7</ecNumber>
    </recommendedName>
</protein>
<evidence type="ECO:0000256" key="10">
    <source>
        <dbReference type="ARBA" id="ARBA00022932"/>
    </source>
</evidence>
<dbReference type="InterPro" id="IPR006172">
    <property type="entry name" value="DNA-dir_DNA_pol_B"/>
</dbReference>
<comment type="cofactor">
    <cofactor evidence="15">
        <name>[4Fe-4S] cluster</name>
        <dbReference type="ChEBI" id="CHEBI:49883"/>
    </cofactor>
</comment>
<feature type="compositionally biased region" description="Polar residues" evidence="16">
    <location>
        <begin position="1270"/>
        <end position="1279"/>
    </location>
</feature>
<dbReference type="Pfam" id="PF08490">
    <property type="entry name" value="DUF1744"/>
    <property type="match status" value="1"/>
</dbReference>
<dbReference type="Gene3D" id="1.10.132.60">
    <property type="entry name" value="DNA polymerase family B, C-terminal domain"/>
    <property type="match status" value="1"/>
</dbReference>
<name>A0A8J4Q0I1_9MYCE</name>
<evidence type="ECO:0000256" key="7">
    <source>
        <dbReference type="ARBA" id="ARBA00022723"/>
    </source>
</evidence>
<evidence type="ECO:0000313" key="19">
    <source>
        <dbReference type="Proteomes" id="UP000695562"/>
    </source>
</evidence>
<comment type="function">
    <text evidence="15">DNA polymerase II participates in chromosomal DNA replication.</text>
</comment>
<dbReference type="Gene3D" id="3.30.342.10">
    <property type="entry name" value="DNA Polymerase, chain B, domain 1"/>
    <property type="match status" value="1"/>
</dbReference>
<keyword evidence="7 15" id="KW-0479">Metal-binding</keyword>
<dbReference type="Gene3D" id="3.90.1600.10">
    <property type="entry name" value="Palm domain of DNA polymerase"/>
    <property type="match status" value="1"/>
</dbReference>
<dbReference type="Pfam" id="PF03104">
    <property type="entry name" value="DNA_pol_B_exo1"/>
    <property type="match status" value="1"/>
</dbReference>
<evidence type="ECO:0000256" key="14">
    <source>
        <dbReference type="ARBA" id="ARBA00023242"/>
    </source>
</evidence>
<dbReference type="Pfam" id="PF23250">
    <property type="entry name" value="zf_DPOE_2"/>
    <property type="match status" value="1"/>
</dbReference>
<dbReference type="GO" id="GO:0000278">
    <property type="term" value="P:mitotic cell cycle"/>
    <property type="evidence" value="ECO:0007669"/>
    <property type="project" value="TreeGrafter"/>
</dbReference>
<dbReference type="SUPFAM" id="SSF56672">
    <property type="entry name" value="DNA/RNA polymerases"/>
    <property type="match status" value="1"/>
</dbReference>